<reference evidence="2" key="2">
    <citation type="journal article" date="2024" name="Antonie Van Leeuwenhoek">
        <title>Roseihalotalea indica gen. nov., sp. nov., a halophilic Bacteroidetes from mesopelagic Southwest Indian Ocean with higher carbohydrate metabolic potential.</title>
        <authorList>
            <person name="Chen B."/>
            <person name="Zhang M."/>
            <person name="Lin D."/>
            <person name="Ye J."/>
            <person name="Tang K."/>
        </authorList>
    </citation>
    <scope>NUCLEOTIDE SEQUENCE</scope>
    <source>
        <strain evidence="2">TK19036</strain>
    </source>
</reference>
<dbReference type="PANTHER" id="PTHR37308:SF1">
    <property type="entry name" value="POLYPRENYL-PHOSPHATE TRANSPORTER"/>
    <property type="match status" value="1"/>
</dbReference>
<dbReference type="InterPro" id="IPR007163">
    <property type="entry name" value="VCA0040-like"/>
</dbReference>
<dbReference type="Pfam" id="PF04018">
    <property type="entry name" value="VCA0040-like"/>
    <property type="match status" value="1"/>
</dbReference>
<feature type="transmembrane region" description="Helical" evidence="1">
    <location>
        <begin position="100"/>
        <end position="118"/>
    </location>
</feature>
<proteinExistence type="predicted"/>
<feature type="transmembrane region" description="Helical" evidence="1">
    <location>
        <begin position="70"/>
        <end position="88"/>
    </location>
</feature>
<keyword evidence="1" id="KW-0812">Transmembrane</keyword>
<evidence type="ECO:0000313" key="2">
    <source>
        <dbReference type="EMBL" id="WKN37626.1"/>
    </source>
</evidence>
<reference evidence="2" key="1">
    <citation type="journal article" date="2023" name="Comput. Struct. Biotechnol. J.">
        <title>Discovery of a novel marine Bacteroidetes with a rich repertoire of carbohydrate-active enzymes.</title>
        <authorList>
            <person name="Chen B."/>
            <person name="Liu G."/>
            <person name="Chen Q."/>
            <person name="Wang H."/>
            <person name="Liu L."/>
            <person name="Tang K."/>
        </authorList>
    </citation>
    <scope>NUCLEOTIDE SEQUENCE</scope>
    <source>
        <strain evidence="2">TK19036</strain>
    </source>
</reference>
<dbReference type="AlphaFoldDB" id="A0AA49GPL3"/>
<dbReference type="EMBL" id="CP120682">
    <property type="protein sequence ID" value="WKN37626.1"/>
    <property type="molecule type" value="Genomic_DNA"/>
</dbReference>
<keyword evidence="1" id="KW-1133">Transmembrane helix</keyword>
<dbReference type="PANTHER" id="PTHR37308">
    <property type="entry name" value="INTEGRAL MEMBRANE PROTEIN"/>
    <property type="match status" value="1"/>
</dbReference>
<organism evidence="2">
    <name type="scientific">Roseihalotalea indica</name>
    <dbReference type="NCBI Taxonomy" id="2867963"/>
    <lineage>
        <taxon>Bacteria</taxon>
        <taxon>Pseudomonadati</taxon>
        <taxon>Bacteroidota</taxon>
        <taxon>Cytophagia</taxon>
        <taxon>Cytophagales</taxon>
        <taxon>Catalimonadaceae</taxon>
        <taxon>Roseihalotalea</taxon>
    </lineage>
</organism>
<keyword evidence="1" id="KW-0472">Membrane</keyword>
<gene>
    <name evidence="2" type="ORF">K4G66_02730</name>
</gene>
<sequence>MNYLKTYGQIFLKGVAMGGADVVPGVSGGTIAFITGIYERLLKAISSFDAEALQHLLKFRWKALWQHVDGAFLTALLSGILLSILTLAKVIHYLLDHHPIQLWSFFFGLVIIASYMVAKEITEWNGRVIIAGLLGIVIAFFITQATPAETPTGLWFIFLSGALAICAMILPGISGSFILLILGKYAYILEAVNERDLAVIAVFAIGCVIGLLSFSRLISWLLDRYYNTAIALLAGFMVGSLNKIWPWKEVVSTRMNSEGEEVPFITQNVLPGQYTEVMGEPSYLGQAILFMIIGLGIVLVLDRVAARQQRITKSA</sequence>
<feature type="transmembrane region" description="Helical" evidence="1">
    <location>
        <begin position="283"/>
        <end position="301"/>
    </location>
</feature>
<evidence type="ECO:0000256" key="1">
    <source>
        <dbReference type="SAM" id="Phobius"/>
    </source>
</evidence>
<feature type="transmembrane region" description="Helical" evidence="1">
    <location>
        <begin position="124"/>
        <end position="142"/>
    </location>
</feature>
<feature type="transmembrane region" description="Helical" evidence="1">
    <location>
        <begin position="197"/>
        <end position="218"/>
    </location>
</feature>
<feature type="transmembrane region" description="Helical" evidence="1">
    <location>
        <begin position="154"/>
        <end position="182"/>
    </location>
</feature>
<name>A0AA49GPL3_9BACT</name>
<accession>A0AA49GPL3</accession>
<protein>
    <submittedName>
        <fullName evidence="2">DUF368 domain-containing protein</fullName>
    </submittedName>
</protein>